<accession>A0A366HVS1</accession>
<dbReference type="Gene3D" id="3.60.21.10">
    <property type="match status" value="1"/>
</dbReference>
<dbReference type="InterPro" id="IPR029052">
    <property type="entry name" value="Metallo-depent_PP-like"/>
</dbReference>
<comment type="caution">
    <text evidence="3">The sequence shown here is derived from an EMBL/GenBank/DDBJ whole genome shotgun (WGS) entry which is preliminary data.</text>
</comment>
<evidence type="ECO:0000313" key="4">
    <source>
        <dbReference type="Proteomes" id="UP000253490"/>
    </source>
</evidence>
<comment type="similarity">
    <text evidence="1">Belongs to the metallophosphoesterase superfamily. YfcE family.</text>
</comment>
<keyword evidence="4" id="KW-1185">Reference proteome</keyword>
<dbReference type="AlphaFoldDB" id="A0A366HVS1"/>
<proteinExistence type="inferred from homology"/>
<feature type="non-terminal residue" evidence="3">
    <location>
        <position position="1"/>
    </location>
</feature>
<dbReference type="SUPFAM" id="SSF56300">
    <property type="entry name" value="Metallo-dependent phosphatases"/>
    <property type="match status" value="1"/>
</dbReference>
<feature type="domain" description="Calcineurin-like phosphoesterase" evidence="2">
    <location>
        <begin position="4"/>
        <end position="60"/>
    </location>
</feature>
<dbReference type="InterPro" id="IPR024654">
    <property type="entry name" value="Calcineurin-like_PHP_lpxH"/>
</dbReference>
<gene>
    <name evidence="3" type="ORF">DES36_13310</name>
</gene>
<organism evidence="3 4">
    <name type="scientific">Alkalibaculum bacchi</name>
    <dbReference type="NCBI Taxonomy" id="645887"/>
    <lineage>
        <taxon>Bacteria</taxon>
        <taxon>Bacillati</taxon>
        <taxon>Bacillota</taxon>
        <taxon>Clostridia</taxon>
        <taxon>Eubacteriales</taxon>
        <taxon>Eubacteriaceae</taxon>
        <taxon>Alkalibaculum</taxon>
    </lineage>
</organism>
<evidence type="ECO:0000256" key="1">
    <source>
        <dbReference type="ARBA" id="ARBA00008950"/>
    </source>
</evidence>
<dbReference type="RefSeq" id="WP_207657479.1">
    <property type="nucleotide sequence ID" value="NZ_QNRX01000033.1"/>
</dbReference>
<evidence type="ECO:0000313" key="3">
    <source>
        <dbReference type="EMBL" id="RBP57113.1"/>
    </source>
</evidence>
<dbReference type="Pfam" id="PF12850">
    <property type="entry name" value="Metallophos_2"/>
    <property type="match status" value="1"/>
</dbReference>
<dbReference type="EMBL" id="QNRX01000033">
    <property type="protein sequence ID" value="RBP57113.1"/>
    <property type="molecule type" value="Genomic_DNA"/>
</dbReference>
<protein>
    <submittedName>
        <fullName evidence="3">Calcineurin-like phosphoesterase family protein</fullName>
    </submittedName>
</protein>
<evidence type="ECO:0000259" key="2">
    <source>
        <dbReference type="Pfam" id="PF12850"/>
    </source>
</evidence>
<reference evidence="3 4" key="1">
    <citation type="submission" date="2018-06" db="EMBL/GenBank/DDBJ databases">
        <title>Genomic Encyclopedia of Type Strains, Phase IV (KMG-IV): sequencing the most valuable type-strain genomes for metagenomic binning, comparative biology and taxonomic classification.</title>
        <authorList>
            <person name="Goeker M."/>
        </authorList>
    </citation>
    <scope>NUCLEOTIDE SEQUENCE [LARGE SCALE GENOMIC DNA]</scope>
    <source>
        <strain evidence="3 4">DSM 22112</strain>
    </source>
</reference>
<sequence length="69" mass="8121">KTIDRVIKCFQEDEVNCIIFGHSHMPLSQLYNDILLFNPGSPTDKRRNKNYSFGILEIHESIQPHIVYF</sequence>
<dbReference type="Proteomes" id="UP000253490">
    <property type="component" value="Unassembled WGS sequence"/>
</dbReference>
<name>A0A366HVS1_9FIRM</name>